<reference evidence="1 2" key="1">
    <citation type="submission" date="2016-11" db="EMBL/GenBank/DDBJ databases">
        <authorList>
            <person name="Jaros S."/>
            <person name="Januszkiewicz K."/>
            <person name="Wedrychowicz H."/>
        </authorList>
    </citation>
    <scope>NUCLEOTIDE SEQUENCE [LARGE SCALE GENOMIC DNA]</scope>
    <source>
        <strain evidence="1 2">GAS242</strain>
    </source>
</reference>
<evidence type="ECO:0000313" key="2">
    <source>
        <dbReference type="Proteomes" id="UP000190675"/>
    </source>
</evidence>
<evidence type="ECO:0008006" key="3">
    <source>
        <dbReference type="Google" id="ProtNLM"/>
    </source>
</evidence>
<organism evidence="1 2">
    <name type="scientific">Bradyrhizobium erythrophlei</name>
    <dbReference type="NCBI Taxonomy" id="1437360"/>
    <lineage>
        <taxon>Bacteria</taxon>
        <taxon>Pseudomonadati</taxon>
        <taxon>Pseudomonadota</taxon>
        <taxon>Alphaproteobacteria</taxon>
        <taxon>Hyphomicrobiales</taxon>
        <taxon>Nitrobacteraceae</taxon>
        <taxon>Bradyrhizobium</taxon>
    </lineage>
</organism>
<name>A0A1M5QFK8_9BRAD</name>
<dbReference type="RefSeq" id="WP_079568947.1">
    <property type="nucleotide sequence ID" value="NZ_LT670818.1"/>
</dbReference>
<dbReference type="OrthoDB" id="7833188at2"/>
<protein>
    <recommendedName>
        <fullName evidence="3">HEPN domain-containing protein</fullName>
    </recommendedName>
</protein>
<dbReference type="AlphaFoldDB" id="A0A1M5QFK8"/>
<dbReference type="EMBL" id="LT670818">
    <property type="protein sequence ID" value="SHH12630.1"/>
    <property type="molecule type" value="Genomic_DNA"/>
</dbReference>
<evidence type="ECO:0000313" key="1">
    <source>
        <dbReference type="EMBL" id="SHH12630.1"/>
    </source>
</evidence>
<dbReference type="Proteomes" id="UP000190675">
    <property type="component" value="Chromosome I"/>
</dbReference>
<accession>A0A1M5QFK8</accession>
<sequence>MKPPFKQNDVFKHIDFDQLNACVGNNGGPYDLYDYAKGYFDATKTLLAHVRDDGNHVDLIVYPICFNFRHAMELYLKYVIKDLSEAKGTGHRFKSGGHTLGKNWVAAKSLLKNIETTDEDVAYFEKVVTCIDEVDQTNGQTFRYPESIKGNRHLEEWSTINLPTVKAHNEKIAAIADTWHGRIEYALESSRISAQDSA</sequence>
<proteinExistence type="predicted"/>
<gene>
    <name evidence="1" type="ORF">SAMN05444169_5890</name>
</gene>